<dbReference type="EMBL" id="JAAMPJ010000009">
    <property type="protein sequence ID" value="NGY63101.1"/>
    <property type="molecule type" value="Genomic_DNA"/>
</dbReference>
<dbReference type="SUPFAM" id="SSF49785">
    <property type="entry name" value="Galactose-binding domain-like"/>
    <property type="match status" value="1"/>
</dbReference>
<dbReference type="GO" id="GO:0005975">
    <property type="term" value="P:carbohydrate metabolic process"/>
    <property type="evidence" value="ECO:0007669"/>
    <property type="project" value="InterPro"/>
</dbReference>
<dbReference type="InterPro" id="IPR051913">
    <property type="entry name" value="GH2_Domain-Containing"/>
</dbReference>
<accession>A0A7C9W073</accession>
<dbReference type="RefSeq" id="WP_166051194.1">
    <property type="nucleotide sequence ID" value="NZ_JAAMPJ010000009.1"/>
</dbReference>
<evidence type="ECO:0000259" key="5">
    <source>
        <dbReference type="Pfam" id="PF02836"/>
    </source>
</evidence>
<feature type="domain" description="Glycoside hydrolase family 2 immunoglobulin-like beta-sandwich" evidence="4">
    <location>
        <begin position="313"/>
        <end position="353"/>
    </location>
</feature>
<sequence>MRRHQHPDSPFVSWRAGTLAPTVELRRLNGLVVPYAYGGPMPGIERQRSRQFVDLAGVWRAERATVDHQLSLTDRRVSLPAIEEEGRGRHRVDHDDSGWCTHRIPLPENVTERYEDGVWYRRVVPMAAPGRGERVRLTFLAVNYIADVWFNGRWIGCHEGGYSPFSLDVTHAVVDGDNLIAVRVDNPPWDSRTDIVPAVLSDWWNYTGVVQDVYLERVPAVSVARVDVVPTTVIGDPPERAEFVATVVVDRTDAAAGAGLTVRARLAEAVVPRRLLGTSAPADLEGAPAVWRGEGPHEVVIDPETGDGTVRFAGVVNQPRLWTPQTANLYVLTVELIDRGQVVDSFATQIGLRTVAVAADSPAVLLNGRKAAFHGVARHEDWVDTGRTVASPQRVIDDLVDIRETGATLLRTAHYPNHPLTYLVADRVGLAVVEEIPTWWFDTYHFADQLHRGTAEQMWREMVFRDYNRPSVLFWSATNEAISVEHRAEFLRRVVHDLRCYDDGRLVTQAAAADRPGPHDPTQSLVDVAGWTTYFGVFGSTDAGAEADLTERFLDQAHAAWPDKPVLVAEFGMWAQEDDALADRQRQVFDHTWPVYERRLATRPDGWLVGSIWWAAYDWRTPIAGVNTFGLSDISRQRRRPVRDALESRYRSVSSAITGPLCSARPRSSPGLALVHCGLPEDPRTLADFACPDGAHPMHNAVVDRLVMPSSDRSAVRMTALGSWPGIGIYLYRHPVDLREAAQLRARVLASVGGYQVRLGVRDVNRVEADVLVPDPVPANRWTTVCVRPSRFAGVDLGRVERVHLAMAISDDHVARGQRFYVDSVTA</sequence>
<feature type="domain" description="Glycosyl hydrolases family 2 sugar binding" evidence="6">
    <location>
        <begin position="102"/>
        <end position="219"/>
    </location>
</feature>
<dbReference type="Gene3D" id="2.60.40.10">
    <property type="entry name" value="Immunoglobulins"/>
    <property type="match status" value="1"/>
</dbReference>
<dbReference type="InterPro" id="IPR006102">
    <property type="entry name" value="Ig-like_GH2"/>
</dbReference>
<dbReference type="GO" id="GO:0004553">
    <property type="term" value="F:hydrolase activity, hydrolyzing O-glycosyl compounds"/>
    <property type="evidence" value="ECO:0007669"/>
    <property type="project" value="InterPro"/>
</dbReference>
<evidence type="ECO:0000313" key="8">
    <source>
        <dbReference type="Proteomes" id="UP000481360"/>
    </source>
</evidence>
<dbReference type="SUPFAM" id="SSF49303">
    <property type="entry name" value="beta-Galactosidase/glucuronidase domain"/>
    <property type="match status" value="1"/>
</dbReference>
<keyword evidence="2 7" id="KW-0378">Hydrolase</keyword>
<dbReference type="InterPro" id="IPR013783">
    <property type="entry name" value="Ig-like_fold"/>
</dbReference>
<reference evidence="7 8" key="1">
    <citation type="submission" date="2020-03" db="EMBL/GenBank/DDBJ databases">
        <title>Isolation and identification of active actinomycetes.</title>
        <authorList>
            <person name="Sun X."/>
        </authorList>
    </citation>
    <scope>NUCLEOTIDE SEQUENCE [LARGE SCALE GENOMIC DNA]</scope>
    <source>
        <strain evidence="7 8">NEAU-D13</strain>
    </source>
</reference>
<dbReference type="PRINTS" id="PR00132">
    <property type="entry name" value="GLHYDRLASE2"/>
</dbReference>
<dbReference type="Gene3D" id="2.60.120.260">
    <property type="entry name" value="Galactose-binding domain-like"/>
    <property type="match status" value="1"/>
</dbReference>
<dbReference type="Pfam" id="PF02836">
    <property type="entry name" value="Glyco_hydro_2_C"/>
    <property type="match status" value="1"/>
</dbReference>
<dbReference type="InterPro" id="IPR006104">
    <property type="entry name" value="Glyco_hydro_2_N"/>
</dbReference>
<name>A0A7C9W073_9PSEU</name>
<dbReference type="InterPro" id="IPR017853">
    <property type="entry name" value="GH"/>
</dbReference>
<proteinExistence type="inferred from homology"/>
<dbReference type="Proteomes" id="UP000481360">
    <property type="component" value="Unassembled WGS sequence"/>
</dbReference>
<evidence type="ECO:0000259" key="4">
    <source>
        <dbReference type="Pfam" id="PF00703"/>
    </source>
</evidence>
<evidence type="ECO:0000256" key="1">
    <source>
        <dbReference type="ARBA" id="ARBA00007401"/>
    </source>
</evidence>
<protein>
    <submittedName>
        <fullName evidence="7">Glycoside hydrolase family 2</fullName>
    </submittedName>
</protein>
<evidence type="ECO:0000313" key="7">
    <source>
        <dbReference type="EMBL" id="NGY63101.1"/>
    </source>
</evidence>
<evidence type="ECO:0000259" key="6">
    <source>
        <dbReference type="Pfam" id="PF02837"/>
    </source>
</evidence>
<gene>
    <name evidence="7" type="ORF">G7043_29695</name>
</gene>
<comment type="similarity">
    <text evidence="1">Belongs to the glycosyl hydrolase 2 family.</text>
</comment>
<dbReference type="InterPro" id="IPR008979">
    <property type="entry name" value="Galactose-bd-like_sf"/>
</dbReference>
<organism evidence="7 8">
    <name type="scientific">Lentzea alba</name>
    <dbReference type="NCBI Taxonomy" id="2714351"/>
    <lineage>
        <taxon>Bacteria</taxon>
        <taxon>Bacillati</taxon>
        <taxon>Actinomycetota</taxon>
        <taxon>Actinomycetes</taxon>
        <taxon>Pseudonocardiales</taxon>
        <taxon>Pseudonocardiaceae</taxon>
        <taxon>Lentzea</taxon>
    </lineage>
</organism>
<dbReference type="AlphaFoldDB" id="A0A7C9W073"/>
<dbReference type="PANTHER" id="PTHR42732:SF1">
    <property type="entry name" value="BETA-MANNOSIDASE"/>
    <property type="match status" value="1"/>
</dbReference>
<keyword evidence="3" id="KW-0326">Glycosidase</keyword>
<dbReference type="InterPro" id="IPR006101">
    <property type="entry name" value="Glyco_hydro_2"/>
</dbReference>
<dbReference type="InterPro" id="IPR036156">
    <property type="entry name" value="Beta-gal/glucu_dom_sf"/>
</dbReference>
<dbReference type="Gene3D" id="3.20.20.80">
    <property type="entry name" value="Glycosidases"/>
    <property type="match status" value="1"/>
</dbReference>
<keyword evidence="8" id="KW-1185">Reference proteome</keyword>
<dbReference type="Pfam" id="PF02837">
    <property type="entry name" value="Glyco_hydro_2_N"/>
    <property type="match status" value="1"/>
</dbReference>
<comment type="caution">
    <text evidence="7">The sequence shown here is derived from an EMBL/GenBank/DDBJ whole genome shotgun (WGS) entry which is preliminary data.</text>
</comment>
<dbReference type="SUPFAM" id="SSF51445">
    <property type="entry name" value="(Trans)glycosidases"/>
    <property type="match status" value="1"/>
</dbReference>
<evidence type="ECO:0000256" key="3">
    <source>
        <dbReference type="ARBA" id="ARBA00023295"/>
    </source>
</evidence>
<dbReference type="PANTHER" id="PTHR42732">
    <property type="entry name" value="BETA-GALACTOSIDASE"/>
    <property type="match status" value="1"/>
</dbReference>
<evidence type="ECO:0000256" key="2">
    <source>
        <dbReference type="ARBA" id="ARBA00022801"/>
    </source>
</evidence>
<dbReference type="Pfam" id="PF00703">
    <property type="entry name" value="Glyco_hydro_2"/>
    <property type="match status" value="1"/>
</dbReference>
<feature type="domain" description="Glycoside hydrolase family 2 catalytic" evidence="5">
    <location>
        <begin position="363"/>
        <end position="580"/>
    </location>
</feature>
<dbReference type="InterPro" id="IPR006103">
    <property type="entry name" value="Glyco_hydro_2_cat"/>
</dbReference>